<reference evidence="1" key="2">
    <citation type="journal article" date="2016" name="Fungal Biol.">
        <title>Ochratoxin A production by Penicillium thymicola.</title>
        <authorList>
            <person name="Nguyen H.D.T."/>
            <person name="McMullin D.R."/>
            <person name="Ponomareva E."/>
            <person name="Riley R."/>
            <person name="Pomraning K.R."/>
            <person name="Baker S.E."/>
            <person name="Seifert K.A."/>
        </authorList>
    </citation>
    <scope>NUCLEOTIDE SEQUENCE</scope>
    <source>
        <strain evidence="1">DAOM 180753</strain>
    </source>
</reference>
<dbReference type="AlphaFoldDB" id="A0AAI9TQR6"/>
<evidence type="ECO:0000313" key="1">
    <source>
        <dbReference type="EMBL" id="KAJ9491421.1"/>
    </source>
</evidence>
<dbReference type="InterPro" id="IPR011009">
    <property type="entry name" value="Kinase-like_dom_sf"/>
</dbReference>
<sequence length="88" mass="9630">MAADTDERDQIRDKIAQQLSPTPFACSSLTRLSGGTANFVYRGTLSSTGQSVVIKHTKDHSASNPDFKIDVTRCVSCCPLDDPCFELY</sequence>
<name>A0AAI9TQR6_PENTH</name>
<comment type="caution">
    <text evidence="1">The sequence shown here is derived from an EMBL/GenBank/DDBJ whole genome shotgun (WGS) entry which is preliminary data.</text>
</comment>
<dbReference type="Gene3D" id="3.30.200.20">
    <property type="entry name" value="Phosphorylase Kinase, domain 1"/>
    <property type="match status" value="1"/>
</dbReference>
<keyword evidence="2" id="KW-1185">Reference proteome</keyword>
<organism evidence="1 2">
    <name type="scientific">Penicillium thymicola</name>
    <dbReference type="NCBI Taxonomy" id="293382"/>
    <lineage>
        <taxon>Eukaryota</taxon>
        <taxon>Fungi</taxon>
        <taxon>Dikarya</taxon>
        <taxon>Ascomycota</taxon>
        <taxon>Pezizomycotina</taxon>
        <taxon>Eurotiomycetes</taxon>
        <taxon>Eurotiomycetidae</taxon>
        <taxon>Eurotiales</taxon>
        <taxon>Aspergillaceae</taxon>
        <taxon>Penicillium</taxon>
    </lineage>
</organism>
<proteinExistence type="predicted"/>
<protein>
    <recommendedName>
        <fullName evidence="3">Aminoglycoside phosphotransferase domain-containing protein</fullName>
    </recommendedName>
</protein>
<gene>
    <name evidence="1" type="ORF">VN97_g1808</name>
</gene>
<evidence type="ECO:0000313" key="2">
    <source>
        <dbReference type="Proteomes" id="UP001227192"/>
    </source>
</evidence>
<reference evidence="1" key="1">
    <citation type="submission" date="2015-06" db="EMBL/GenBank/DDBJ databases">
        <authorList>
            <person name="Nguyen H."/>
        </authorList>
    </citation>
    <scope>NUCLEOTIDE SEQUENCE</scope>
    <source>
        <strain evidence="1">DAOM 180753</strain>
    </source>
</reference>
<evidence type="ECO:0008006" key="3">
    <source>
        <dbReference type="Google" id="ProtNLM"/>
    </source>
</evidence>
<dbReference type="SUPFAM" id="SSF56112">
    <property type="entry name" value="Protein kinase-like (PK-like)"/>
    <property type="match status" value="1"/>
</dbReference>
<dbReference type="Proteomes" id="UP001227192">
    <property type="component" value="Unassembled WGS sequence"/>
</dbReference>
<dbReference type="EMBL" id="LACB01000032">
    <property type="protein sequence ID" value="KAJ9491421.1"/>
    <property type="molecule type" value="Genomic_DNA"/>
</dbReference>
<accession>A0AAI9TQR6</accession>